<reference evidence="2 3" key="1">
    <citation type="submission" date="2016-03" db="EMBL/GenBank/DDBJ databases">
        <title>Cyphomyrmex costatus WGS genome.</title>
        <authorList>
            <person name="Nygaard S."/>
            <person name="Hu H."/>
            <person name="Boomsma J."/>
            <person name="Zhang G."/>
        </authorList>
    </citation>
    <scope>NUCLEOTIDE SEQUENCE [LARGE SCALE GENOMIC DNA]</scope>
    <source>
        <strain evidence="2">MS0001</strain>
        <tissue evidence="2">Whole body</tissue>
    </source>
</reference>
<proteinExistence type="predicted"/>
<name>A0A151IN00_9HYME</name>
<dbReference type="InterPro" id="IPR011604">
    <property type="entry name" value="PDDEXK-like_dom_sf"/>
</dbReference>
<sequence>RSSRETYGDNAVGYVRLIRNNNQCIIKADICPEHKVRQKLYSVTIIVNEEDESVQSIECHECAASSGLQLTKCGLMLTPEHPTLGASPDAISQEYIVEVKCPNSEKGFEKFLPKGSINSKCKAQMNLQISVDDLARISGYPGIRISG</sequence>
<evidence type="ECO:0000313" key="3">
    <source>
        <dbReference type="Proteomes" id="UP000078542"/>
    </source>
</evidence>
<protein>
    <recommendedName>
        <fullName evidence="1">YqaJ viral recombinase domain-containing protein</fullName>
    </recommendedName>
</protein>
<evidence type="ECO:0000313" key="2">
    <source>
        <dbReference type="EMBL" id="KYN06414.1"/>
    </source>
</evidence>
<dbReference type="Gene3D" id="3.90.320.10">
    <property type="match status" value="1"/>
</dbReference>
<organism evidence="2 3">
    <name type="scientific">Cyphomyrmex costatus</name>
    <dbReference type="NCBI Taxonomy" id="456900"/>
    <lineage>
        <taxon>Eukaryota</taxon>
        <taxon>Metazoa</taxon>
        <taxon>Ecdysozoa</taxon>
        <taxon>Arthropoda</taxon>
        <taxon>Hexapoda</taxon>
        <taxon>Insecta</taxon>
        <taxon>Pterygota</taxon>
        <taxon>Neoptera</taxon>
        <taxon>Endopterygota</taxon>
        <taxon>Hymenoptera</taxon>
        <taxon>Apocrita</taxon>
        <taxon>Aculeata</taxon>
        <taxon>Formicoidea</taxon>
        <taxon>Formicidae</taxon>
        <taxon>Myrmicinae</taxon>
        <taxon>Cyphomyrmex</taxon>
    </lineage>
</organism>
<evidence type="ECO:0000259" key="1">
    <source>
        <dbReference type="Pfam" id="PF09588"/>
    </source>
</evidence>
<dbReference type="SUPFAM" id="SSF52980">
    <property type="entry name" value="Restriction endonuclease-like"/>
    <property type="match status" value="1"/>
</dbReference>
<gene>
    <name evidence="2" type="ORF">ALC62_02644</name>
</gene>
<feature type="domain" description="YqaJ viral recombinase" evidence="1">
    <location>
        <begin position="72"/>
        <end position="131"/>
    </location>
</feature>
<dbReference type="EMBL" id="KQ977007">
    <property type="protein sequence ID" value="KYN06414.1"/>
    <property type="molecule type" value="Genomic_DNA"/>
</dbReference>
<dbReference type="InterPro" id="IPR019080">
    <property type="entry name" value="YqaJ_viral_recombinase"/>
</dbReference>
<dbReference type="GO" id="GO:0006281">
    <property type="term" value="P:DNA repair"/>
    <property type="evidence" value="ECO:0007669"/>
    <property type="project" value="UniProtKB-ARBA"/>
</dbReference>
<dbReference type="PANTHER" id="PTHR39953">
    <property type="entry name" value="RE54151P"/>
    <property type="match status" value="1"/>
</dbReference>
<dbReference type="PANTHER" id="PTHR39953:SF1">
    <property type="entry name" value="RE54151P"/>
    <property type="match status" value="1"/>
</dbReference>
<keyword evidence="3" id="KW-1185">Reference proteome</keyword>
<feature type="non-terminal residue" evidence="2">
    <location>
        <position position="1"/>
    </location>
</feature>
<dbReference type="AlphaFoldDB" id="A0A151IN00"/>
<dbReference type="Pfam" id="PF09588">
    <property type="entry name" value="YqaJ"/>
    <property type="match status" value="1"/>
</dbReference>
<accession>A0A151IN00</accession>
<dbReference type="InterPro" id="IPR011335">
    <property type="entry name" value="Restrct_endonuc-II-like"/>
</dbReference>
<dbReference type="Proteomes" id="UP000078542">
    <property type="component" value="Unassembled WGS sequence"/>
</dbReference>